<comment type="cofactor">
    <cofactor evidence="1 7">
        <name>Zn(2+)</name>
        <dbReference type="ChEBI" id="CHEBI:29105"/>
    </cofactor>
</comment>
<evidence type="ECO:0000256" key="2">
    <source>
        <dbReference type="ARBA" id="ARBA00006576"/>
    </source>
</evidence>
<dbReference type="OrthoDB" id="9788517at2"/>
<dbReference type="GO" id="GO:0006220">
    <property type="term" value="P:pyrimidine nucleotide metabolic process"/>
    <property type="evidence" value="ECO:0007669"/>
    <property type="project" value="InterPro"/>
</dbReference>
<reference evidence="9 10" key="1">
    <citation type="submission" date="2018-07" db="EMBL/GenBank/DDBJ databases">
        <title>Motiliproteus coralliicola sp. nov., a bacterium isolated from Coral.</title>
        <authorList>
            <person name="Wang G."/>
        </authorList>
    </citation>
    <scope>NUCLEOTIDE SEQUENCE [LARGE SCALE GENOMIC DNA]</scope>
    <source>
        <strain evidence="9 10">C34</strain>
    </source>
</reference>
<dbReference type="InterPro" id="IPR002125">
    <property type="entry name" value="CMP_dCMP_dom"/>
</dbReference>
<dbReference type="PROSITE" id="PS00903">
    <property type="entry name" value="CYT_DCMP_DEAMINASES_1"/>
    <property type="match status" value="1"/>
</dbReference>
<dbReference type="Proteomes" id="UP000253769">
    <property type="component" value="Unassembled WGS sequence"/>
</dbReference>
<feature type="domain" description="CMP/dCMP-type deaminase" evidence="8">
    <location>
        <begin position="3"/>
        <end position="137"/>
    </location>
</feature>
<accession>A0A369WSU7</accession>
<dbReference type="RefSeq" id="WP_114694766.1">
    <property type="nucleotide sequence ID" value="NZ_QQOH01000001.1"/>
</dbReference>
<keyword evidence="3 7" id="KW-0479">Metal-binding</keyword>
<dbReference type="InterPro" id="IPR016193">
    <property type="entry name" value="Cytidine_deaminase-like"/>
</dbReference>
<dbReference type="InterPro" id="IPR015517">
    <property type="entry name" value="dCMP_deaminase-rel"/>
</dbReference>
<dbReference type="EMBL" id="QQOH01000001">
    <property type="protein sequence ID" value="RDE25170.1"/>
    <property type="molecule type" value="Genomic_DNA"/>
</dbReference>
<dbReference type="PROSITE" id="PS51747">
    <property type="entry name" value="CYT_DCMP_DEAMINASES_2"/>
    <property type="match status" value="1"/>
</dbReference>
<evidence type="ECO:0000256" key="4">
    <source>
        <dbReference type="ARBA" id="ARBA00022801"/>
    </source>
</evidence>
<dbReference type="AlphaFoldDB" id="A0A369WSU7"/>
<evidence type="ECO:0000256" key="3">
    <source>
        <dbReference type="ARBA" id="ARBA00022723"/>
    </source>
</evidence>
<evidence type="ECO:0000259" key="8">
    <source>
        <dbReference type="PROSITE" id="PS51747"/>
    </source>
</evidence>
<protein>
    <submittedName>
        <fullName evidence="9">CMP deaminase</fullName>
    </submittedName>
</protein>
<evidence type="ECO:0000313" key="9">
    <source>
        <dbReference type="EMBL" id="RDE25170.1"/>
    </source>
</evidence>
<dbReference type="Gene3D" id="3.40.140.10">
    <property type="entry name" value="Cytidine Deaminase, domain 2"/>
    <property type="match status" value="1"/>
</dbReference>
<keyword evidence="4" id="KW-0378">Hydrolase</keyword>
<comment type="similarity">
    <text evidence="2">Belongs to the cytidine and deoxycytidylate deaminase family.</text>
</comment>
<dbReference type="CDD" id="cd01286">
    <property type="entry name" value="deoxycytidylate_deaminase"/>
    <property type="match status" value="1"/>
</dbReference>
<dbReference type="InterPro" id="IPR016473">
    <property type="entry name" value="dCMP_deaminase"/>
</dbReference>
<keyword evidence="5 7" id="KW-0862">Zinc</keyword>
<evidence type="ECO:0000256" key="6">
    <source>
        <dbReference type="PIRSR" id="PIRSR006019-1"/>
    </source>
</evidence>
<evidence type="ECO:0000256" key="5">
    <source>
        <dbReference type="ARBA" id="ARBA00022833"/>
    </source>
</evidence>
<dbReference type="GO" id="GO:0004132">
    <property type="term" value="F:dCMP deaminase activity"/>
    <property type="evidence" value="ECO:0007669"/>
    <property type="project" value="InterPro"/>
</dbReference>
<name>A0A369WSU7_9GAMM</name>
<feature type="binding site" evidence="7">
    <location>
        <position position="96"/>
    </location>
    <ligand>
        <name>Zn(2+)</name>
        <dbReference type="ChEBI" id="CHEBI:29105"/>
        <note>catalytic</note>
    </ligand>
</feature>
<dbReference type="PIRSF" id="PIRSF006019">
    <property type="entry name" value="dCMP_deaminase"/>
    <property type="match status" value="1"/>
</dbReference>
<evidence type="ECO:0000313" key="10">
    <source>
        <dbReference type="Proteomes" id="UP000253769"/>
    </source>
</evidence>
<dbReference type="PANTHER" id="PTHR11086">
    <property type="entry name" value="DEOXYCYTIDYLATE DEAMINASE-RELATED"/>
    <property type="match status" value="1"/>
</dbReference>
<evidence type="ECO:0000256" key="1">
    <source>
        <dbReference type="ARBA" id="ARBA00001947"/>
    </source>
</evidence>
<keyword evidence="10" id="KW-1185">Reference proteome</keyword>
<gene>
    <name evidence="9" type="ORF">DV711_06330</name>
</gene>
<proteinExistence type="inferred from homology"/>
<feature type="active site" description="Proton donor" evidence="6">
    <location>
        <position position="70"/>
    </location>
</feature>
<feature type="binding site" evidence="7">
    <location>
        <position position="68"/>
    </location>
    <ligand>
        <name>Zn(2+)</name>
        <dbReference type="ChEBI" id="CHEBI:29105"/>
        <note>catalytic</note>
    </ligand>
</feature>
<sequence length="149" mass="16894">MSKWHQRYIDLAHTVASWSKDPSTKVGAVIVSPNREVLSTGYNGFPRGMIDRPDWYADREFKHKHVVHAEANAILNAARYGVRLQGCTLYVTHPPCPSCARTIAQAGIEFVVYDIPTDEGFKERWPLQTMKEAFTLYNLQTSELTPLSL</sequence>
<dbReference type="Pfam" id="PF00383">
    <property type="entry name" value="dCMP_cyt_deam_1"/>
    <property type="match status" value="1"/>
</dbReference>
<dbReference type="InterPro" id="IPR016192">
    <property type="entry name" value="APOBEC/CMP_deaminase_Zn-bd"/>
</dbReference>
<dbReference type="GO" id="GO:0008270">
    <property type="term" value="F:zinc ion binding"/>
    <property type="evidence" value="ECO:0007669"/>
    <property type="project" value="InterPro"/>
</dbReference>
<evidence type="ECO:0000256" key="7">
    <source>
        <dbReference type="PIRSR" id="PIRSR006019-2"/>
    </source>
</evidence>
<feature type="binding site" evidence="7">
    <location>
        <position position="99"/>
    </location>
    <ligand>
        <name>Zn(2+)</name>
        <dbReference type="ChEBI" id="CHEBI:29105"/>
        <note>catalytic</note>
    </ligand>
</feature>
<organism evidence="9 10">
    <name type="scientific">Motiliproteus coralliicola</name>
    <dbReference type="NCBI Taxonomy" id="2283196"/>
    <lineage>
        <taxon>Bacteria</taxon>
        <taxon>Pseudomonadati</taxon>
        <taxon>Pseudomonadota</taxon>
        <taxon>Gammaproteobacteria</taxon>
        <taxon>Oceanospirillales</taxon>
        <taxon>Oceanospirillaceae</taxon>
        <taxon>Motiliproteus</taxon>
    </lineage>
</organism>
<dbReference type="GO" id="GO:0005737">
    <property type="term" value="C:cytoplasm"/>
    <property type="evidence" value="ECO:0007669"/>
    <property type="project" value="TreeGrafter"/>
</dbReference>
<dbReference type="InterPro" id="IPR035105">
    <property type="entry name" value="Deoxycytidylate_deaminase_dom"/>
</dbReference>
<comment type="caution">
    <text evidence="9">The sequence shown here is derived from an EMBL/GenBank/DDBJ whole genome shotgun (WGS) entry which is preliminary data.</text>
</comment>
<dbReference type="SUPFAM" id="SSF53927">
    <property type="entry name" value="Cytidine deaminase-like"/>
    <property type="match status" value="1"/>
</dbReference>
<dbReference type="PANTHER" id="PTHR11086:SF18">
    <property type="entry name" value="DEOXYCYTIDYLATE DEAMINASE"/>
    <property type="match status" value="1"/>
</dbReference>